<name>A0A1Y2L6F2_9PROT</name>
<dbReference type="OrthoDB" id="9788155at2"/>
<evidence type="ECO:0000313" key="4">
    <source>
        <dbReference type="Proteomes" id="UP000193391"/>
    </source>
</evidence>
<dbReference type="Gene3D" id="1.10.530.10">
    <property type="match status" value="1"/>
</dbReference>
<keyword evidence="4" id="KW-1185">Reference proteome</keyword>
<dbReference type="RefSeq" id="WP_085578579.1">
    <property type="nucleotide sequence ID" value="NZ_JFKA01000001.1"/>
</dbReference>
<feature type="domain" description="Mannosyl-glycoprotein endo-beta-N-acetylglucosamidase-like" evidence="2">
    <location>
        <begin position="175"/>
        <end position="303"/>
    </location>
</feature>
<proteinExistence type="predicted"/>
<dbReference type="AlphaFoldDB" id="A0A1Y2L6F2"/>
<dbReference type="GO" id="GO:0004040">
    <property type="term" value="F:amidase activity"/>
    <property type="evidence" value="ECO:0007669"/>
    <property type="project" value="InterPro"/>
</dbReference>
<organism evidence="3 4">
    <name type="scientific">Thalassospira mesophila</name>
    <dbReference type="NCBI Taxonomy" id="1293891"/>
    <lineage>
        <taxon>Bacteria</taxon>
        <taxon>Pseudomonadati</taxon>
        <taxon>Pseudomonadota</taxon>
        <taxon>Alphaproteobacteria</taxon>
        <taxon>Rhodospirillales</taxon>
        <taxon>Thalassospiraceae</taxon>
        <taxon>Thalassospira</taxon>
    </lineage>
</organism>
<evidence type="ECO:0000313" key="3">
    <source>
        <dbReference type="EMBL" id="OSQ40419.1"/>
    </source>
</evidence>
<keyword evidence="1" id="KW-0812">Transmembrane</keyword>
<reference evidence="3 4" key="1">
    <citation type="submission" date="2014-03" db="EMBL/GenBank/DDBJ databases">
        <title>The draft genome sequence of Thalassospira mesophila JCM 18969.</title>
        <authorList>
            <person name="Lai Q."/>
            <person name="Shao Z."/>
        </authorList>
    </citation>
    <scope>NUCLEOTIDE SEQUENCE [LARGE SCALE GENOMIC DNA]</scope>
    <source>
        <strain evidence="3 4">JCM 18969</strain>
    </source>
</reference>
<accession>A0A1Y2L6F2</accession>
<dbReference type="EMBL" id="JFKA01000001">
    <property type="protein sequence ID" value="OSQ40419.1"/>
    <property type="molecule type" value="Genomic_DNA"/>
</dbReference>
<dbReference type="PANTHER" id="PTHR40572:SF1">
    <property type="entry name" value="PROTEIN BAX"/>
    <property type="match status" value="1"/>
</dbReference>
<keyword evidence="1" id="KW-1133">Transmembrane helix</keyword>
<gene>
    <name evidence="3" type="ORF">TMES_01010</name>
</gene>
<dbReference type="Proteomes" id="UP000193391">
    <property type="component" value="Unassembled WGS sequence"/>
</dbReference>
<feature type="transmembrane region" description="Helical" evidence="1">
    <location>
        <begin position="12"/>
        <end position="32"/>
    </location>
</feature>
<evidence type="ECO:0000259" key="2">
    <source>
        <dbReference type="Pfam" id="PF01832"/>
    </source>
</evidence>
<comment type="caution">
    <text evidence="3">The sequence shown here is derived from an EMBL/GenBank/DDBJ whole genome shotgun (WGS) entry which is preliminary data.</text>
</comment>
<dbReference type="STRING" id="1293891.TMES_01010"/>
<dbReference type="Pfam" id="PF01832">
    <property type="entry name" value="Glucosaminidase"/>
    <property type="match status" value="1"/>
</dbReference>
<evidence type="ECO:0000256" key="1">
    <source>
        <dbReference type="SAM" id="Phobius"/>
    </source>
</evidence>
<dbReference type="PANTHER" id="PTHR40572">
    <property type="entry name" value="PROTEIN BAX"/>
    <property type="match status" value="1"/>
</dbReference>
<protein>
    <recommendedName>
        <fullName evidence="2">Mannosyl-glycoprotein endo-beta-N-acetylglucosamidase-like domain-containing protein</fullName>
    </recommendedName>
</protein>
<sequence>MSSANQSTFNKVALASIVGAVGLQYVLMFGGFDITPKPAGMIIDASVVVPVKPEKPKVKKLYQRDPEVVALDQYFKSIDYKLGTTTDIPRVYIKRVPKGLRDLSSVAERKQIFLRIILPLALRVNEEIAARRDRLLSIQSNEYAGVPATPTQQKWVEKMMKRYRVDGGGIAALLERIDIIPPSLILAQSAEESGWGTSRFVRKGNALFGQWAYNEEEGIVPEDRETGKTHVIKAFDTLMDSVRAYAVNINSHPAYAALREERANRRAEGSDITGWELAKTLIKYSERGEDYVQSLHAIMRANDLDTLDGMKFAVDDVPPPPNLLASLQG</sequence>
<keyword evidence="1" id="KW-0472">Membrane</keyword>
<dbReference type="InterPro" id="IPR053195">
    <property type="entry name" value="Bax-like"/>
</dbReference>
<dbReference type="InterPro" id="IPR002901">
    <property type="entry name" value="MGlyc_endo_b_GlcNAc-like_dom"/>
</dbReference>